<dbReference type="InterPro" id="IPR036390">
    <property type="entry name" value="WH_DNA-bd_sf"/>
</dbReference>
<protein>
    <recommendedName>
        <fullName evidence="2">Helix-turn-helix domain containing protein</fullName>
    </recommendedName>
</protein>
<gene>
    <name evidence="1" type="ORF">9S3_64</name>
</gene>
<evidence type="ECO:0008006" key="2">
    <source>
        <dbReference type="Google" id="ProtNLM"/>
    </source>
</evidence>
<reference evidence="1" key="1">
    <citation type="submission" date="2017-06" db="EMBL/GenBank/DDBJ databases">
        <title>Novel phages from South African skin metaviromes.</title>
        <authorList>
            <person name="van Zyl L.J."/>
            <person name="Abrahams Y."/>
            <person name="Stander E.A."/>
            <person name="Kirby B.M."/>
            <person name="Clavaud C."/>
            <person name="Farcet C."/>
            <person name="Breton L."/>
            <person name="Trindade M.I."/>
        </authorList>
    </citation>
    <scope>NUCLEOTIDE SEQUENCE</scope>
</reference>
<accession>A0A2H4J9Y2</accession>
<evidence type="ECO:0000313" key="1">
    <source>
        <dbReference type="EMBL" id="ASN69316.1"/>
    </source>
</evidence>
<sequence>MSNQITVNKDLITESRMNGNNKIVYMYLKLLSNGGDLVPIPLQHIADELFINVNTVKSSIKILREFGYIKVHKQLGNRGSILNAYEIVK</sequence>
<dbReference type="Pfam" id="PF13730">
    <property type="entry name" value="HTH_36"/>
    <property type="match status" value="1"/>
</dbReference>
<name>A0A2H4J9Y2_9CAUD</name>
<organism evidence="1">
    <name type="scientific">uncultured Caudovirales phage</name>
    <dbReference type="NCBI Taxonomy" id="2100421"/>
    <lineage>
        <taxon>Viruses</taxon>
        <taxon>Duplodnaviria</taxon>
        <taxon>Heunggongvirae</taxon>
        <taxon>Uroviricota</taxon>
        <taxon>Caudoviricetes</taxon>
        <taxon>Peduoviridae</taxon>
        <taxon>Maltschvirus</taxon>
        <taxon>Maltschvirus maltsch</taxon>
    </lineage>
</organism>
<dbReference type="SUPFAM" id="SSF46785">
    <property type="entry name" value="Winged helix' DNA-binding domain"/>
    <property type="match status" value="1"/>
</dbReference>
<proteinExistence type="predicted"/>
<dbReference type="EMBL" id="MF417888">
    <property type="protein sequence ID" value="ASN69316.1"/>
    <property type="molecule type" value="Genomic_DNA"/>
</dbReference>